<feature type="compositionally biased region" description="Low complexity" evidence="1">
    <location>
        <begin position="264"/>
        <end position="279"/>
    </location>
</feature>
<gene>
    <name evidence="2" type="ORF">GSI_13403</name>
</gene>
<dbReference type="EMBL" id="AYKW01000059">
    <property type="protein sequence ID" value="PIL24547.1"/>
    <property type="molecule type" value="Genomic_DNA"/>
</dbReference>
<dbReference type="AlphaFoldDB" id="A0A2G8RSQ7"/>
<feature type="region of interest" description="Disordered" evidence="1">
    <location>
        <begin position="43"/>
        <end position="115"/>
    </location>
</feature>
<keyword evidence="3" id="KW-1185">Reference proteome</keyword>
<organism evidence="2 3">
    <name type="scientific">Ganoderma sinense ZZ0214-1</name>
    <dbReference type="NCBI Taxonomy" id="1077348"/>
    <lineage>
        <taxon>Eukaryota</taxon>
        <taxon>Fungi</taxon>
        <taxon>Dikarya</taxon>
        <taxon>Basidiomycota</taxon>
        <taxon>Agaricomycotina</taxon>
        <taxon>Agaricomycetes</taxon>
        <taxon>Polyporales</taxon>
        <taxon>Polyporaceae</taxon>
        <taxon>Ganoderma</taxon>
    </lineage>
</organism>
<name>A0A2G8RSQ7_9APHY</name>
<accession>A0A2G8RSQ7</accession>
<sequence length="319" mass="33821">MDAGKSGFKVCKFILHRLPDQPPIPRRQGTLHLDLTRWEEPQHFWSDSPASPTSPTHKGKERAHANGEAGPSQVRSKPPMKLPPPAPILPTTNVAAARARHPGPSQAQTSTSAPVVDVTALLAEMHGAAPRPAPVPAPTSTPVVAVAVAGPSRPPVSAPSTSIPNRTADPRKRPPSSMPAPALAPVKTRLPSPPLAPAFANRATDPRNRPLSTTLSASSTSGKPQRGAPLTPVQNASADRRRKRSYDSDEDGLEEGLKRVKIESSSSSKGLQRSLQKQKACPGPRLNGNRSPVKQEPRVVGVPKWESGVIDLTSSDDDD</sequence>
<reference evidence="2 3" key="1">
    <citation type="journal article" date="2015" name="Sci. Rep.">
        <title>Chromosome-level genome map provides insights into diverse defense mechanisms in the medicinal fungus Ganoderma sinense.</title>
        <authorList>
            <person name="Zhu Y."/>
            <person name="Xu J."/>
            <person name="Sun C."/>
            <person name="Zhou S."/>
            <person name="Xu H."/>
            <person name="Nelson D.R."/>
            <person name="Qian J."/>
            <person name="Song J."/>
            <person name="Luo H."/>
            <person name="Xiang L."/>
            <person name="Li Y."/>
            <person name="Xu Z."/>
            <person name="Ji A."/>
            <person name="Wang L."/>
            <person name="Lu S."/>
            <person name="Hayward A."/>
            <person name="Sun W."/>
            <person name="Li X."/>
            <person name="Schwartz D.C."/>
            <person name="Wang Y."/>
            <person name="Chen S."/>
        </authorList>
    </citation>
    <scope>NUCLEOTIDE SEQUENCE [LARGE SCALE GENOMIC DNA]</scope>
    <source>
        <strain evidence="2 3">ZZ0214-1</strain>
    </source>
</reference>
<evidence type="ECO:0000313" key="3">
    <source>
        <dbReference type="Proteomes" id="UP000230002"/>
    </source>
</evidence>
<feature type="region of interest" description="Disordered" evidence="1">
    <location>
        <begin position="146"/>
        <end position="319"/>
    </location>
</feature>
<comment type="caution">
    <text evidence="2">The sequence shown here is derived from an EMBL/GenBank/DDBJ whole genome shotgun (WGS) entry which is preliminary data.</text>
</comment>
<proteinExistence type="predicted"/>
<evidence type="ECO:0000256" key="1">
    <source>
        <dbReference type="SAM" id="MobiDB-lite"/>
    </source>
</evidence>
<evidence type="ECO:0000313" key="2">
    <source>
        <dbReference type="EMBL" id="PIL24547.1"/>
    </source>
</evidence>
<dbReference type="Proteomes" id="UP000230002">
    <property type="component" value="Unassembled WGS sequence"/>
</dbReference>
<protein>
    <submittedName>
        <fullName evidence="2">Uncharacterized protein</fullName>
    </submittedName>
</protein>
<feature type="compositionally biased region" description="Low complexity" evidence="1">
    <location>
        <begin position="211"/>
        <end position="221"/>
    </location>
</feature>
<dbReference type="STRING" id="1077348.A0A2G8RSQ7"/>